<dbReference type="Proteomes" id="UP001055804">
    <property type="component" value="Unassembled WGS sequence"/>
</dbReference>
<proteinExistence type="predicted"/>
<dbReference type="Pfam" id="PF05065">
    <property type="entry name" value="Phage_capsid"/>
    <property type="match status" value="1"/>
</dbReference>
<dbReference type="AlphaFoldDB" id="A0A9J6PHK6"/>
<accession>A0A9J6PHK6</accession>
<keyword evidence="4" id="KW-1185">Reference proteome</keyword>
<dbReference type="RefSeq" id="WP_269333252.1">
    <property type="nucleotide sequence ID" value="NZ_JAMZFT010000003.1"/>
</dbReference>
<evidence type="ECO:0000259" key="2">
    <source>
        <dbReference type="Pfam" id="PF05065"/>
    </source>
</evidence>
<evidence type="ECO:0000256" key="1">
    <source>
        <dbReference type="ARBA" id="ARBA00004328"/>
    </source>
</evidence>
<dbReference type="InterPro" id="IPR054612">
    <property type="entry name" value="Phage_capsid-like_C"/>
</dbReference>
<dbReference type="NCBIfam" id="TIGR01554">
    <property type="entry name" value="major_cap_HK97"/>
    <property type="match status" value="1"/>
</dbReference>
<evidence type="ECO:0000313" key="4">
    <source>
        <dbReference type="Proteomes" id="UP001055804"/>
    </source>
</evidence>
<gene>
    <name evidence="3" type="ORF">NJQ99_12750</name>
</gene>
<sequence>MTASHETRAARTSDVKAALGEFADGFKSFRDRLDARLQDQERRLDGLAARMERPALAAETKSAPSLHARAFTDYLRRGDDSHLRTLDLKALSASVDGEGGYLVSPSVSDTIRAQLTATSPIRSIASVVETQGSGVEFVFDVGTFGADWVAETAARPETATGQLVKIAIPAHEISAMPKATQKLLDDAAFDVEGWISGRVAEAFSRTENAAFVTGTGSGQPRGFLNHPLVANDTWAWGSLGYVPTGAAGAFAATDPADALIDLVYALPAAYRSGAAFLMNSRTAAQVRRMKDADGHYLWTEGLTAGQPAQLLGHPVRIVEEMPDIAADAPAIAFGNFQAGYTVVDHRDVRTLRDPFSAKPHVLFYTTKRVGGDVTDFAAIKVLRFSAA</sequence>
<evidence type="ECO:0000313" key="3">
    <source>
        <dbReference type="EMBL" id="MCP1337283.1"/>
    </source>
</evidence>
<dbReference type="Gene3D" id="3.30.2400.10">
    <property type="entry name" value="Major capsid protein gp5"/>
    <property type="match status" value="1"/>
</dbReference>
<dbReference type="InterPro" id="IPR024455">
    <property type="entry name" value="Phage_capsid"/>
</dbReference>
<name>A0A9J6PHK6_9PROT</name>
<comment type="subcellular location">
    <subcellularLocation>
        <location evidence="1">Virion</location>
    </subcellularLocation>
</comment>
<dbReference type="SUPFAM" id="SSF56563">
    <property type="entry name" value="Major capsid protein gp5"/>
    <property type="match status" value="1"/>
</dbReference>
<comment type="caution">
    <text evidence="3">The sequence shown here is derived from an EMBL/GenBank/DDBJ whole genome shotgun (WGS) entry which is preliminary data.</text>
</comment>
<dbReference type="Gene3D" id="3.30.2320.10">
    <property type="entry name" value="hypothetical protein PF0899 domain"/>
    <property type="match status" value="1"/>
</dbReference>
<reference evidence="3" key="1">
    <citation type="submission" date="2022-06" db="EMBL/GenBank/DDBJ databases">
        <title>Isolation and Genomics of Futiania mangrovii gen. nov., sp. nov., a Rare and Metabolically-versatile member in the Class Alphaproteobacteria.</title>
        <authorList>
            <person name="Liu L."/>
            <person name="Huang W.-C."/>
            <person name="Pan J."/>
            <person name="Li J."/>
            <person name="Huang Y."/>
            <person name="Du H."/>
            <person name="Liu Y."/>
            <person name="Li M."/>
        </authorList>
    </citation>
    <scope>NUCLEOTIDE SEQUENCE</scope>
    <source>
        <strain evidence="3">FT118</strain>
    </source>
</reference>
<protein>
    <submittedName>
        <fullName evidence="3">Phage major capsid protein</fullName>
    </submittedName>
</protein>
<feature type="domain" description="Phage capsid-like C-terminal" evidence="2">
    <location>
        <begin position="99"/>
        <end position="384"/>
    </location>
</feature>
<dbReference type="EMBL" id="JAMZFT010000003">
    <property type="protein sequence ID" value="MCP1337283.1"/>
    <property type="molecule type" value="Genomic_DNA"/>
</dbReference>
<organism evidence="3 4">
    <name type="scientific">Futiania mangrovi</name>
    <dbReference type="NCBI Taxonomy" id="2959716"/>
    <lineage>
        <taxon>Bacteria</taxon>
        <taxon>Pseudomonadati</taxon>
        <taxon>Pseudomonadota</taxon>
        <taxon>Alphaproteobacteria</taxon>
        <taxon>Futianiales</taxon>
        <taxon>Futianiaceae</taxon>
        <taxon>Futiania</taxon>
    </lineage>
</organism>